<organism evidence="9 10">
    <name type="scientific">Bifidobacterium callitrichos</name>
    <dbReference type="NCBI Taxonomy" id="762209"/>
    <lineage>
        <taxon>Bacteria</taxon>
        <taxon>Bacillati</taxon>
        <taxon>Actinomycetota</taxon>
        <taxon>Actinomycetes</taxon>
        <taxon>Bifidobacteriales</taxon>
        <taxon>Bifidobacteriaceae</taxon>
        <taxon>Bifidobacterium</taxon>
    </lineage>
</organism>
<evidence type="ECO:0000256" key="3">
    <source>
        <dbReference type="ARBA" id="ARBA00022475"/>
    </source>
</evidence>
<keyword evidence="4 7" id="KW-0812">Transmembrane</keyword>
<comment type="caution">
    <text evidence="9">The sequence shown here is derived from an EMBL/GenBank/DDBJ whole genome shotgun (WGS) entry which is preliminary data.</text>
</comment>
<keyword evidence="10" id="KW-1185">Reference proteome</keyword>
<feature type="transmembrane region" description="Helical" evidence="7">
    <location>
        <begin position="351"/>
        <end position="371"/>
    </location>
</feature>
<dbReference type="Pfam" id="PF01757">
    <property type="entry name" value="Acyl_transf_3"/>
    <property type="match status" value="1"/>
</dbReference>
<dbReference type="AlphaFoldDB" id="A0A2T3G8Q4"/>
<evidence type="ECO:0000256" key="1">
    <source>
        <dbReference type="ARBA" id="ARBA00004651"/>
    </source>
</evidence>
<keyword evidence="6 7" id="KW-0472">Membrane</keyword>
<keyword evidence="5 7" id="KW-1133">Transmembrane helix</keyword>
<evidence type="ECO:0000259" key="8">
    <source>
        <dbReference type="Pfam" id="PF01757"/>
    </source>
</evidence>
<evidence type="ECO:0000313" key="9">
    <source>
        <dbReference type="EMBL" id="PST45880.1"/>
    </source>
</evidence>
<protein>
    <recommendedName>
        <fullName evidence="8">Acyltransferase 3 domain-containing protein</fullName>
    </recommendedName>
</protein>
<dbReference type="PANTHER" id="PTHR40074:SF2">
    <property type="entry name" value="O-ACETYLTRANSFERASE WECH"/>
    <property type="match status" value="1"/>
</dbReference>
<dbReference type="PANTHER" id="PTHR40074">
    <property type="entry name" value="O-ACETYLTRANSFERASE WECH"/>
    <property type="match status" value="1"/>
</dbReference>
<feature type="transmembrane region" description="Helical" evidence="7">
    <location>
        <begin position="154"/>
        <end position="176"/>
    </location>
</feature>
<gene>
    <name evidence="9" type="ORF">CPA40_08900</name>
</gene>
<dbReference type="Proteomes" id="UP000240228">
    <property type="component" value="Unassembled WGS sequence"/>
</dbReference>
<evidence type="ECO:0000256" key="6">
    <source>
        <dbReference type="ARBA" id="ARBA00023136"/>
    </source>
</evidence>
<accession>A0A2T3G8Q4</accession>
<evidence type="ECO:0000256" key="4">
    <source>
        <dbReference type="ARBA" id="ARBA00022692"/>
    </source>
</evidence>
<evidence type="ECO:0000256" key="5">
    <source>
        <dbReference type="ARBA" id="ARBA00022989"/>
    </source>
</evidence>
<feature type="transmembrane region" description="Helical" evidence="7">
    <location>
        <begin position="7"/>
        <end position="27"/>
    </location>
</feature>
<comment type="similarity">
    <text evidence="2">Belongs to the acyltransferase 3 family.</text>
</comment>
<feature type="transmembrane region" description="Helical" evidence="7">
    <location>
        <begin position="73"/>
        <end position="95"/>
    </location>
</feature>
<dbReference type="InterPro" id="IPR002656">
    <property type="entry name" value="Acyl_transf_3_dom"/>
</dbReference>
<comment type="subcellular location">
    <subcellularLocation>
        <location evidence="1">Cell membrane</location>
        <topology evidence="1">Multi-pass membrane protein</topology>
    </subcellularLocation>
</comment>
<feature type="transmembrane region" description="Helical" evidence="7">
    <location>
        <begin position="273"/>
        <end position="292"/>
    </location>
</feature>
<evidence type="ECO:0000313" key="10">
    <source>
        <dbReference type="Proteomes" id="UP000240228"/>
    </source>
</evidence>
<evidence type="ECO:0000256" key="7">
    <source>
        <dbReference type="SAM" id="Phobius"/>
    </source>
</evidence>
<feature type="domain" description="Acyltransferase 3" evidence="8">
    <location>
        <begin position="6"/>
        <end position="370"/>
    </location>
</feature>
<name>A0A2T3G8Q4_9BIFI</name>
<proteinExistence type="inferred from homology"/>
<feature type="transmembrane region" description="Helical" evidence="7">
    <location>
        <begin position="39"/>
        <end position="61"/>
    </location>
</feature>
<feature type="transmembrane region" description="Helical" evidence="7">
    <location>
        <begin position="242"/>
        <end position="261"/>
    </location>
</feature>
<evidence type="ECO:0000256" key="2">
    <source>
        <dbReference type="ARBA" id="ARBA00007400"/>
    </source>
</evidence>
<sequence>MKPRIIGYDIAKSLAMLFVVILHYSFYTRYYSSGVAGTLLTTLCVACVPLFFAVNGALLLPRPLDIRKHLNKTVTIVAVLAVWKTIVALFCVFVDRTHPAPIGTLIKNFLRFQLGGGFGDYPVGYFWFMNALLAVYLIYPLVKLMFDDPGRIALRAALGVIFVLTVGKDTLVVLLDMLGAATNHELASILGSLDEFYIFGSYGYVLLYFTVGGLVARAMMPEGLKGGVAGIRWPLRAINRPIAALLIVLCYAISFGIQRFQHATKGTNLTIDYGYWLLPTFAATILALMLCLTVRTQIPPIRVPAETVGRNTFGIYMLHMMAIVLFAKAQAHPALAAVFEAHLNSGAITTVLNLVCVLILFACCLGVSVVLRHIPGVRTLFTV</sequence>
<keyword evidence="3" id="KW-1003">Cell membrane</keyword>
<feature type="transmembrane region" description="Helical" evidence="7">
    <location>
        <begin position="313"/>
        <end position="331"/>
    </location>
</feature>
<feature type="transmembrane region" description="Helical" evidence="7">
    <location>
        <begin position="124"/>
        <end position="142"/>
    </location>
</feature>
<reference evidence="10" key="1">
    <citation type="submission" date="2017-09" db="EMBL/GenBank/DDBJ databases">
        <authorList>
            <person name="Sela D.A."/>
            <person name="Albert K."/>
        </authorList>
    </citation>
    <scope>NUCLEOTIDE SEQUENCE [LARGE SCALE GENOMIC DNA]</scope>
    <source>
        <strain evidence="10">UMA51805</strain>
    </source>
</reference>
<dbReference type="GO" id="GO:0009246">
    <property type="term" value="P:enterobacterial common antigen biosynthetic process"/>
    <property type="evidence" value="ECO:0007669"/>
    <property type="project" value="TreeGrafter"/>
</dbReference>
<dbReference type="EMBL" id="NWTX01000017">
    <property type="protein sequence ID" value="PST45880.1"/>
    <property type="molecule type" value="Genomic_DNA"/>
</dbReference>
<reference evidence="9 10" key="2">
    <citation type="submission" date="2018-03" db="EMBL/GenBank/DDBJ databases">
        <title>The comparative genomics of Bifidobacterium callitrichos reflects dietary carbohydrate utilization within the common marmoset gut.</title>
        <authorList>
            <person name="Rani A."/>
        </authorList>
    </citation>
    <scope>NUCLEOTIDE SEQUENCE [LARGE SCALE GENOMIC DNA]</scope>
    <source>
        <strain evidence="9 10">UMA51805</strain>
    </source>
</reference>
<feature type="transmembrane region" description="Helical" evidence="7">
    <location>
        <begin position="196"/>
        <end position="216"/>
    </location>
</feature>
<dbReference type="GO" id="GO:0005886">
    <property type="term" value="C:plasma membrane"/>
    <property type="evidence" value="ECO:0007669"/>
    <property type="project" value="UniProtKB-SubCell"/>
</dbReference>
<dbReference type="GO" id="GO:0016413">
    <property type="term" value="F:O-acetyltransferase activity"/>
    <property type="evidence" value="ECO:0007669"/>
    <property type="project" value="TreeGrafter"/>
</dbReference>